<feature type="compositionally biased region" description="Basic and acidic residues" evidence="2">
    <location>
        <begin position="337"/>
        <end position="352"/>
    </location>
</feature>
<accession>A0A915L2C7</accession>
<keyword evidence="3" id="KW-1185">Reference proteome</keyword>
<reference evidence="4" key="1">
    <citation type="submission" date="2022-11" db="UniProtKB">
        <authorList>
            <consortium name="WormBaseParasite"/>
        </authorList>
    </citation>
    <scope>IDENTIFICATION</scope>
</reference>
<dbReference type="WBParaSite" id="nRc.2.0.1.t45289-RA">
    <property type="protein sequence ID" value="nRc.2.0.1.t45289-RA"/>
    <property type="gene ID" value="nRc.2.0.1.g45289"/>
</dbReference>
<feature type="region of interest" description="Disordered" evidence="2">
    <location>
        <begin position="329"/>
        <end position="352"/>
    </location>
</feature>
<keyword evidence="1" id="KW-0175">Coiled coil</keyword>
<dbReference type="Proteomes" id="UP000887565">
    <property type="component" value="Unplaced"/>
</dbReference>
<organism evidence="3 4">
    <name type="scientific">Romanomermis culicivorax</name>
    <name type="common">Nematode worm</name>
    <dbReference type="NCBI Taxonomy" id="13658"/>
    <lineage>
        <taxon>Eukaryota</taxon>
        <taxon>Metazoa</taxon>
        <taxon>Ecdysozoa</taxon>
        <taxon>Nematoda</taxon>
        <taxon>Enoplea</taxon>
        <taxon>Dorylaimia</taxon>
        <taxon>Mermithida</taxon>
        <taxon>Mermithoidea</taxon>
        <taxon>Mermithidae</taxon>
        <taxon>Romanomermis</taxon>
    </lineage>
</organism>
<sequence>MVLVNVISSITASQAHAPFVEDLISEDDSITASRIARKTEHVPSSSNNIRFNIPDLNVKHNVNGINSTLPAFKVEEKDRNNQWVSIGHPVFLRDENNSIYRFNPESILMRLRLLSDDQKNALKDAAKKFDPKIKEAFIHLIPLQSLSCSAALLVGEKIVDFQGRAHNLNQYEVTVEIPCKENSENRKAFYARMKRPDPINWKCTFIADGKERFVNRIHISAEDVQDAAIDHNLFGPASEVYVTRNQLSLFSQKIRNNLKIEEDYELDEKFDEKLVDRLISIASSSFKYVPIDDALSKLSKFGFSMNERDLAANEIKGYLSDEITHQIQNKKHSSSVQEDKKRMDSKEDENVKRGSAKASFGSVFSTSLNTEHLQKKANRWEKADTSLKDKLDEIYRDDQFHIKFEFDGSKIVPKAIKVALLHKNDFKRDLSVSYKKIVRRDARFKQVIYIPAQYFNEAAHTLKALKEEFKNHKKAVQRTQYATNRLNSTSVALRGKYDKFLNEASNILESKSLLLNSHSIQCKEITNEYIPDNQPIVYDCSTFGDDYFAQKLRTISKVTVTSGGYYFSGHVDQKSVQNAGAVKRHDICLKQLKLNFVYITVSVSVFYSKLPGVHDYLIHSKGKIWASNEKTAIILKANVVASKKVIVINVRNEVVNATELTFNVTLIKVNGINHLVTFTFAH</sequence>
<name>A0A915L2C7_ROMCU</name>
<evidence type="ECO:0000256" key="2">
    <source>
        <dbReference type="SAM" id="MobiDB-lite"/>
    </source>
</evidence>
<dbReference type="AlphaFoldDB" id="A0A915L2C7"/>
<evidence type="ECO:0000313" key="4">
    <source>
        <dbReference type="WBParaSite" id="nRc.2.0.1.t45289-RA"/>
    </source>
</evidence>
<evidence type="ECO:0000313" key="3">
    <source>
        <dbReference type="Proteomes" id="UP000887565"/>
    </source>
</evidence>
<evidence type="ECO:0000256" key="1">
    <source>
        <dbReference type="SAM" id="Coils"/>
    </source>
</evidence>
<feature type="coiled-coil region" evidence="1">
    <location>
        <begin position="455"/>
        <end position="482"/>
    </location>
</feature>
<proteinExistence type="predicted"/>
<protein>
    <submittedName>
        <fullName evidence="4">Uncharacterized protein</fullName>
    </submittedName>
</protein>